<evidence type="ECO:0000256" key="3">
    <source>
        <dbReference type="ARBA" id="ARBA00022448"/>
    </source>
</evidence>
<dbReference type="GO" id="GO:0098046">
    <property type="term" value="C:type V protein secretion system complex"/>
    <property type="evidence" value="ECO:0007669"/>
    <property type="project" value="TreeGrafter"/>
</dbReference>
<reference evidence="10 11" key="1">
    <citation type="submission" date="2015-10" db="EMBL/GenBank/DDBJ databases">
        <title>Draft genome sequence of Novosphingobium fuchskuhlense DSM 25065 isolated from a surface water sample of the southwest basin of Lake Grosse Fuchskuhle.</title>
        <authorList>
            <person name="Ruckert C."/>
            <person name="Winkler A."/>
            <person name="Glaeser J."/>
            <person name="Grossart H.-P."/>
            <person name="Kalinowski J."/>
            <person name="Glaeser S."/>
        </authorList>
    </citation>
    <scope>NUCLEOTIDE SEQUENCE [LARGE SCALE GENOMIC DNA]</scope>
    <source>
        <strain evidence="10 11">FNE08-7</strain>
    </source>
</reference>
<gene>
    <name evidence="10" type="ORF">AQZ52_15905</name>
</gene>
<keyword evidence="4" id="KW-1134">Transmembrane beta strand</keyword>
<dbReference type="GO" id="GO:0009279">
    <property type="term" value="C:cell outer membrane"/>
    <property type="evidence" value="ECO:0007669"/>
    <property type="project" value="UniProtKB-SubCell"/>
</dbReference>
<dbReference type="GO" id="GO:0008320">
    <property type="term" value="F:protein transmembrane transporter activity"/>
    <property type="evidence" value="ECO:0007669"/>
    <property type="project" value="TreeGrafter"/>
</dbReference>
<dbReference type="GO" id="GO:0046819">
    <property type="term" value="P:protein secretion by the type V secretion system"/>
    <property type="evidence" value="ECO:0007669"/>
    <property type="project" value="TreeGrafter"/>
</dbReference>
<dbReference type="Gene3D" id="3.10.20.310">
    <property type="entry name" value="membrane protein fhac"/>
    <property type="match status" value="1"/>
</dbReference>
<feature type="domain" description="POTRA" evidence="9">
    <location>
        <begin position="45"/>
        <end position="123"/>
    </location>
</feature>
<dbReference type="AlphaFoldDB" id="A0A117UT23"/>
<accession>A0A117UT23</accession>
<evidence type="ECO:0000256" key="8">
    <source>
        <dbReference type="ARBA" id="ARBA00023237"/>
    </source>
</evidence>
<keyword evidence="5" id="KW-0812">Transmembrane</keyword>
<evidence type="ECO:0000313" key="10">
    <source>
        <dbReference type="EMBL" id="KUR70330.1"/>
    </source>
</evidence>
<keyword evidence="11" id="KW-1185">Reference proteome</keyword>
<dbReference type="InterPro" id="IPR034746">
    <property type="entry name" value="POTRA"/>
</dbReference>
<comment type="subcellular location">
    <subcellularLocation>
        <location evidence="1">Cell outer membrane</location>
    </subcellularLocation>
</comment>
<keyword evidence="6" id="KW-0653">Protein transport</keyword>
<dbReference type="InterPro" id="IPR013686">
    <property type="entry name" value="Polypept-transport_assoc_ShlB"/>
</dbReference>
<dbReference type="EMBL" id="LLZS01000009">
    <property type="protein sequence ID" value="KUR70330.1"/>
    <property type="molecule type" value="Genomic_DNA"/>
</dbReference>
<dbReference type="PROSITE" id="PS51779">
    <property type="entry name" value="POTRA"/>
    <property type="match status" value="1"/>
</dbReference>
<sequence>MTSFGYLGARSGAWLPRVAAVALVASGVPVRAQEAAPGAPAADTFLIDAIEVSGAKILSPDDIENIVYRFTGEKRTSADIEAARKALQDAYAARGYEAAVVEVPPQDQAHLANGIIQIRVLEAPVGEVRVAGAKHHSTETVVKQLPALAAGSPINLKDLQAQLAQANRIPDRTVTPSFKPSKTEGAIDVELKVKDSFPVHGSVELNNDNSPNTDRLRLAASLRYTNLWGVGHTISGSYIVAPRDRRQTEVFSGSYNAPILGTPWTLVLFGFKSNSNIAALGGTQVLGNGYQVGARAIYRLAGEKTDQSFSIGLDYKDFKQNIVLKDNSVTKSPIRYIPLTLGYTWARAGDTTQVDFSVNATLGLRVIRRFQCVADGQGGCSIEDQFSLRDYQSRENFAHINADFTYTRLIADDISLIFKLAGQYADSHLVSNEQFGIGGEGSVRGYFQSEAVGDRGYAGTFQIDGPSLAGSLPDFVGELRPYAFVDYGLVGIINPLTDQRARFGEASVGGGLRLRLFKHLVGGLTVGVPLTTLSDSERGKARVVFTARGEF</sequence>
<dbReference type="PANTHER" id="PTHR34597:SF6">
    <property type="entry name" value="BLR6126 PROTEIN"/>
    <property type="match status" value="1"/>
</dbReference>
<dbReference type="Pfam" id="PF08479">
    <property type="entry name" value="POTRA_2"/>
    <property type="match status" value="1"/>
</dbReference>
<evidence type="ECO:0000256" key="2">
    <source>
        <dbReference type="ARBA" id="ARBA00009055"/>
    </source>
</evidence>
<dbReference type="PANTHER" id="PTHR34597">
    <property type="entry name" value="SLR1661 PROTEIN"/>
    <property type="match status" value="1"/>
</dbReference>
<dbReference type="RefSeq" id="WP_067913216.1">
    <property type="nucleotide sequence ID" value="NZ_KQ954246.1"/>
</dbReference>
<dbReference type="InterPro" id="IPR005565">
    <property type="entry name" value="Hemolysn_activator_HlyB_C"/>
</dbReference>
<organism evidence="10 11">
    <name type="scientific">Novosphingobium fuchskuhlense</name>
    <dbReference type="NCBI Taxonomy" id="1117702"/>
    <lineage>
        <taxon>Bacteria</taxon>
        <taxon>Pseudomonadati</taxon>
        <taxon>Pseudomonadota</taxon>
        <taxon>Alphaproteobacteria</taxon>
        <taxon>Sphingomonadales</taxon>
        <taxon>Sphingomonadaceae</taxon>
        <taxon>Novosphingobium</taxon>
    </lineage>
</organism>
<keyword evidence="3" id="KW-0813">Transport</keyword>
<evidence type="ECO:0000256" key="4">
    <source>
        <dbReference type="ARBA" id="ARBA00022452"/>
    </source>
</evidence>
<evidence type="ECO:0000256" key="7">
    <source>
        <dbReference type="ARBA" id="ARBA00023136"/>
    </source>
</evidence>
<dbReference type="InterPro" id="IPR051544">
    <property type="entry name" value="TPS_OM_transporter"/>
</dbReference>
<dbReference type="STRING" id="1117702.AQZ52_15905"/>
<dbReference type="Gene3D" id="2.40.160.50">
    <property type="entry name" value="membrane protein fhac: a member of the omp85/tpsb transporter family"/>
    <property type="match status" value="1"/>
</dbReference>
<dbReference type="Pfam" id="PF03865">
    <property type="entry name" value="ShlB"/>
    <property type="match status" value="1"/>
</dbReference>
<keyword evidence="8" id="KW-0998">Cell outer membrane</keyword>
<dbReference type="OrthoDB" id="7439045at2"/>
<dbReference type="Proteomes" id="UP000058012">
    <property type="component" value="Unassembled WGS sequence"/>
</dbReference>
<evidence type="ECO:0000313" key="11">
    <source>
        <dbReference type="Proteomes" id="UP000058012"/>
    </source>
</evidence>
<keyword evidence="7" id="KW-0472">Membrane</keyword>
<evidence type="ECO:0000256" key="1">
    <source>
        <dbReference type="ARBA" id="ARBA00004442"/>
    </source>
</evidence>
<evidence type="ECO:0000256" key="6">
    <source>
        <dbReference type="ARBA" id="ARBA00022927"/>
    </source>
</evidence>
<evidence type="ECO:0000256" key="5">
    <source>
        <dbReference type="ARBA" id="ARBA00022692"/>
    </source>
</evidence>
<comment type="caution">
    <text evidence="10">The sequence shown here is derived from an EMBL/GenBank/DDBJ whole genome shotgun (WGS) entry which is preliminary data.</text>
</comment>
<protein>
    <recommendedName>
        <fullName evidence="9">POTRA domain-containing protein</fullName>
    </recommendedName>
</protein>
<comment type="similarity">
    <text evidence="2">Belongs to the TPS (TC 1.B.20) family.</text>
</comment>
<proteinExistence type="inferred from homology"/>
<name>A0A117UT23_9SPHN</name>
<evidence type="ECO:0000259" key="9">
    <source>
        <dbReference type="PROSITE" id="PS51779"/>
    </source>
</evidence>